<comment type="caution">
    <text evidence="13">The sequence shown here is derived from an EMBL/GenBank/DDBJ whole genome shotgun (WGS) entry which is preliminary data.</text>
</comment>
<feature type="domain" description="TOG" evidence="12">
    <location>
        <begin position="624"/>
        <end position="857"/>
    </location>
</feature>
<comment type="subcellular location">
    <subcellularLocation>
        <location evidence="1">Cytoplasm</location>
        <location evidence="1">Cytoskeleton</location>
        <location evidence="1">Spindle</location>
    </subcellularLocation>
</comment>
<accession>A0A9P6LC51</accession>
<evidence type="ECO:0000256" key="3">
    <source>
        <dbReference type="ARBA" id="ARBA00022490"/>
    </source>
</evidence>
<dbReference type="GO" id="GO:0030951">
    <property type="term" value="P:establishment or maintenance of microtubule cytoskeleton polarity"/>
    <property type="evidence" value="ECO:0007669"/>
    <property type="project" value="InterPro"/>
</dbReference>
<dbReference type="PANTHER" id="PTHR12609">
    <property type="entry name" value="MICROTUBULE ASSOCIATED PROTEIN XMAP215"/>
    <property type="match status" value="1"/>
</dbReference>
<dbReference type="PROSITE" id="PS50077">
    <property type="entry name" value="HEAT_REPEAT"/>
    <property type="match status" value="1"/>
</dbReference>
<dbReference type="OrthoDB" id="205662at2759"/>
<dbReference type="GO" id="GO:0099070">
    <property type="term" value="C:static microtubule bundle"/>
    <property type="evidence" value="ECO:0007669"/>
    <property type="project" value="UniProtKB-ARBA"/>
</dbReference>
<evidence type="ECO:0000256" key="10">
    <source>
        <dbReference type="PROSITE-ProRule" id="PRU00103"/>
    </source>
</evidence>
<comment type="similarity">
    <text evidence="2">Belongs to the CLASP family.</text>
</comment>
<feature type="repeat" description="HEAT" evidence="10">
    <location>
        <begin position="1451"/>
        <end position="1485"/>
    </location>
</feature>
<evidence type="ECO:0000256" key="7">
    <source>
        <dbReference type="ARBA" id="ARBA00022776"/>
    </source>
</evidence>
<evidence type="ECO:0000313" key="13">
    <source>
        <dbReference type="EMBL" id="KAF9792377.1"/>
    </source>
</evidence>
<feature type="compositionally biased region" description="Low complexity" evidence="11">
    <location>
        <begin position="1208"/>
        <end position="1224"/>
    </location>
</feature>
<dbReference type="InterPro" id="IPR011989">
    <property type="entry name" value="ARM-like"/>
</dbReference>
<dbReference type="InterPro" id="IPR024395">
    <property type="entry name" value="CLASP_N_dom"/>
</dbReference>
<dbReference type="SUPFAM" id="SSF48371">
    <property type="entry name" value="ARM repeat"/>
    <property type="match status" value="2"/>
</dbReference>
<evidence type="ECO:0000256" key="6">
    <source>
        <dbReference type="ARBA" id="ARBA00022737"/>
    </source>
</evidence>
<evidence type="ECO:0000256" key="1">
    <source>
        <dbReference type="ARBA" id="ARBA00004186"/>
    </source>
</evidence>
<dbReference type="GO" id="GO:1990571">
    <property type="term" value="P:meiotic centromere clustering"/>
    <property type="evidence" value="ECO:0007669"/>
    <property type="project" value="UniProtKB-ARBA"/>
</dbReference>
<name>A0A9P6LC51_9AGAM</name>
<feature type="domain" description="TOG" evidence="12">
    <location>
        <begin position="284"/>
        <end position="519"/>
    </location>
</feature>
<dbReference type="InterPro" id="IPR048491">
    <property type="entry name" value="XMAP215_CLASP_TOG"/>
</dbReference>
<feature type="region of interest" description="Disordered" evidence="11">
    <location>
        <begin position="1953"/>
        <end position="2021"/>
    </location>
</feature>
<evidence type="ECO:0000256" key="5">
    <source>
        <dbReference type="ARBA" id="ARBA00022701"/>
    </source>
</evidence>
<feature type="compositionally biased region" description="Low complexity" evidence="11">
    <location>
        <begin position="584"/>
        <end position="595"/>
    </location>
</feature>
<feature type="domain" description="TOG" evidence="12">
    <location>
        <begin position="2"/>
        <end position="236"/>
    </location>
</feature>
<evidence type="ECO:0000256" key="9">
    <source>
        <dbReference type="ARBA" id="ARBA00025722"/>
    </source>
</evidence>
<feature type="compositionally biased region" description="Low complexity" evidence="11">
    <location>
        <begin position="1645"/>
        <end position="1663"/>
    </location>
</feature>
<feature type="domain" description="TOG" evidence="12">
    <location>
        <begin position="886"/>
        <end position="1120"/>
    </location>
</feature>
<dbReference type="InterPro" id="IPR016024">
    <property type="entry name" value="ARM-type_fold"/>
</dbReference>
<feature type="domain" description="TOG" evidence="12">
    <location>
        <begin position="1263"/>
        <end position="1513"/>
    </location>
</feature>
<comment type="similarity">
    <text evidence="9">Belongs to the TOG/XMAP215 family.</text>
</comment>
<feature type="compositionally biased region" description="Polar residues" evidence="11">
    <location>
        <begin position="2108"/>
        <end position="2133"/>
    </location>
</feature>
<organism evidence="13 14">
    <name type="scientific">Thelephora terrestris</name>
    <dbReference type="NCBI Taxonomy" id="56493"/>
    <lineage>
        <taxon>Eukaryota</taxon>
        <taxon>Fungi</taxon>
        <taxon>Dikarya</taxon>
        <taxon>Basidiomycota</taxon>
        <taxon>Agaricomycotina</taxon>
        <taxon>Agaricomycetes</taxon>
        <taxon>Thelephorales</taxon>
        <taxon>Thelephoraceae</taxon>
        <taxon>Thelephora</taxon>
    </lineage>
</organism>
<dbReference type="FunFam" id="1.25.10.10:FF:000068">
    <property type="entry name" value="cytoskeleton-associated protein 5 isoform X1"/>
    <property type="match status" value="1"/>
</dbReference>
<protein>
    <submittedName>
        <fullName evidence="13">Microtubule associated protein</fullName>
    </submittedName>
</protein>
<dbReference type="Pfam" id="PF12348">
    <property type="entry name" value="CLASP_N"/>
    <property type="match status" value="1"/>
</dbReference>
<dbReference type="FunFam" id="1.25.10.10:FF:000019">
    <property type="entry name" value="Cytoskeleton-associated protein 5"/>
    <property type="match status" value="1"/>
</dbReference>
<keyword evidence="14" id="KW-1185">Reference proteome</keyword>
<feature type="region of interest" description="Disordered" evidence="11">
    <location>
        <begin position="512"/>
        <end position="622"/>
    </location>
</feature>
<evidence type="ECO:0000256" key="8">
    <source>
        <dbReference type="ARBA" id="ARBA00023212"/>
    </source>
</evidence>
<feature type="compositionally biased region" description="Polar residues" evidence="11">
    <location>
        <begin position="1620"/>
        <end position="1630"/>
    </location>
</feature>
<feature type="compositionally biased region" description="Basic residues" evidence="11">
    <location>
        <begin position="565"/>
        <end position="575"/>
    </location>
</feature>
<feature type="region of interest" description="Disordered" evidence="11">
    <location>
        <begin position="2097"/>
        <end position="2136"/>
    </location>
</feature>
<reference evidence="13" key="1">
    <citation type="journal article" date="2020" name="Nat. Commun.">
        <title>Large-scale genome sequencing of mycorrhizal fungi provides insights into the early evolution of symbiotic traits.</title>
        <authorList>
            <person name="Miyauchi S."/>
            <person name="Kiss E."/>
            <person name="Kuo A."/>
            <person name="Drula E."/>
            <person name="Kohler A."/>
            <person name="Sanchez-Garcia M."/>
            <person name="Morin E."/>
            <person name="Andreopoulos B."/>
            <person name="Barry K.W."/>
            <person name="Bonito G."/>
            <person name="Buee M."/>
            <person name="Carver A."/>
            <person name="Chen C."/>
            <person name="Cichocki N."/>
            <person name="Clum A."/>
            <person name="Culley D."/>
            <person name="Crous P.W."/>
            <person name="Fauchery L."/>
            <person name="Girlanda M."/>
            <person name="Hayes R.D."/>
            <person name="Keri Z."/>
            <person name="LaButti K."/>
            <person name="Lipzen A."/>
            <person name="Lombard V."/>
            <person name="Magnuson J."/>
            <person name="Maillard F."/>
            <person name="Murat C."/>
            <person name="Nolan M."/>
            <person name="Ohm R.A."/>
            <person name="Pangilinan J."/>
            <person name="Pereira M.F."/>
            <person name="Perotto S."/>
            <person name="Peter M."/>
            <person name="Pfister S."/>
            <person name="Riley R."/>
            <person name="Sitrit Y."/>
            <person name="Stielow J.B."/>
            <person name="Szollosi G."/>
            <person name="Zifcakova L."/>
            <person name="Stursova M."/>
            <person name="Spatafora J.W."/>
            <person name="Tedersoo L."/>
            <person name="Vaario L.M."/>
            <person name="Yamada A."/>
            <person name="Yan M."/>
            <person name="Wang P."/>
            <person name="Xu J."/>
            <person name="Bruns T."/>
            <person name="Baldrian P."/>
            <person name="Vilgalys R."/>
            <person name="Dunand C."/>
            <person name="Henrissat B."/>
            <person name="Grigoriev I.V."/>
            <person name="Hibbett D."/>
            <person name="Nagy L.G."/>
            <person name="Martin F.M."/>
        </authorList>
    </citation>
    <scope>NUCLEOTIDE SEQUENCE</scope>
    <source>
        <strain evidence="13">UH-Tt-Lm1</strain>
    </source>
</reference>
<feature type="region of interest" description="Disordered" evidence="11">
    <location>
        <begin position="233"/>
        <end position="277"/>
    </location>
</feature>
<evidence type="ECO:0000313" key="14">
    <source>
        <dbReference type="Proteomes" id="UP000736335"/>
    </source>
</evidence>
<evidence type="ECO:0000256" key="4">
    <source>
        <dbReference type="ARBA" id="ARBA00022618"/>
    </source>
</evidence>
<dbReference type="Gene3D" id="1.25.10.10">
    <property type="entry name" value="Leucine-rich Repeat Variant"/>
    <property type="match status" value="5"/>
</dbReference>
<keyword evidence="6" id="KW-0677">Repeat</keyword>
<keyword evidence="3" id="KW-0963">Cytoplasm</keyword>
<feature type="region of interest" description="Disordered" evidence="11">
    <location>
        <begin position="1497"/>
        <end position="1663"/>
    </location>
</feature>
<keyword evidence="5" id="KW-0493">Microtubule</keyword>
<dbReference type="GO" id="GO:1990498">
    <property type="term" value="C:mitotic spindle microtubule"/>
    <property type="evidence" value="ECO:0007669"/>
    <property type="project" value="UniProtKB-ARBA"/>
</dbReference>
<dbReference type="GO" id="GO:0000022">
    <property type="term" value="P:mitotic spindle elongation"/>
    <property type="evidence" value="ECO:0007669"/>
    <property type="project" value="UniProtKB-ARBA"/>
</dbReference>
<dbReference type="InterPro" id="IPR045110">
    <property type="entry name" value="XMAP215"/>
</dbReference>
<dbReference type="GO" id="GO:0051301">
    <property type="term" value="P:cell division"/>
    <property type="evidence" value="ECO:0007669"/>
    <property type="project" value="UniProtKB-KW"/>
</dbReference>
<feature type="compositionally biased region" description="Pro residues" evidence="11">
    <location>
        <begin position="522"/>
        <end position="534"/>
    </location>
</feature>
<dbReference type="GO" id="GO:0051010">
    <property type="term" value="F:microtubule plus-end binding"/>
    <property type="evidence" value="ECO:0007669"/>
    <property type="project" value="InterPro"/>
</dbReference>
<dbReference type="InterPro" id="IPR021133">
    <property type="entry name" value="HEAT_type_2"/>
</dbReference>
<dbReference type="GO" id="GO:0061863">
    <property type="term" value="F:microtubule plus end polymerase"/>
    <property type="evidence" value="ECO:0007669"/>
    <property type="project" value="InterPro"/>
</dbReference>
<dbReference type="GO" id="GO:0005881">
    <property type="term" value="C:cytoplasmic microtubule"/>
    <property type="evidence" value="ECO:0007669"/>
    <property type="project" value="UniProtKB-ARBA"/>
</dbReference>
<keyword evidence="7" id="KW-0131">Cell cycle</keyword>
<evidence type="ECO:0000256" key="2">
    <source>
        <dbReference type="ARBA" id="ARBA00009549"/>
    </source>
</evidence>
<dbReference type="GO" id="GO:0044732">
    <property type="term" value="C:mitotic spindle pole body"/>
    <property type="evidence" value="ECO:0007669"/>
    <property type="project" value="UniProtKB-ARBA"/>
</dbReference>
<feature type="compositionally biased region" description="Polar residues" evidence="11">
    <location>
        <begin position="1956"/>
        <end position="1966"/>
    </location>
</feature>
<gene>
    <name evidence="13" type="ORF">BJ322DRAFT_1028856</name>
</gene>
<proteinExistence type="inferred from homology"/>
<keyword evidence="7" id="KW-0498">Mitosis</keyword>
<dbReference type="SMART" id="SM01349">
    <property type="entry name" value="TOG"/>
    <property type="match status" value="5"/>
</dbReference>
<evidence type="ECO:0000256" key="11">
    <source>
        <dbReference type="SAM" id="MobiDB-lite"/>
    </source>
</evidence>
<dbReference type="InterPro" id="IPR034085">
    <property type="entry name" value="TOG"/>
</dbReference>
<feature type="compositionally biased region" description="Pro residues" evidence="11">
    <location>
        <begin position="1122"/>
        <end position="1131"/>
    </location>
</feature>
<dbReference type="GO" id="GO:0051315">
    <property type="term" value="P:attachment of mitotic spindle microtubules to kinetochore"/>
    <property type="evidence" value="ECO:0007669"/>
    <property type="project" value="UniProtKB-ARBA"/>
</dbReference>
<dbReference type="Pfam" id="PF21041">
    <property type="entry name" value="XMAP215_CLASP_TOG"/>
    <property type="match status" value="4"/>
</dbReference>
<reference evidence="13" key="2">
    <citation type="submission" date="2020-11" db="EMBL/GenBank/DDBJ databases">
        <authorList>
            <consortium name="DOE Joint Genome Institute"/>
            <person name="Kuo A."/>
            <person name="Miyauchi S."/>
            <person name="Kiss E."/>
            <person name="Drula E."/>
            <person name="Kohler A."/>
            <person name="Sanchez-Garcia M."/>
            <person name="Andreopoulos B."/>
            <person name="Barry K.W."/>
            <person name="Bonito G."/>
            <person name="Buee M."/>
            <person name="Carver A."/>
            <person name="Chen C."/>
            <person name="Cichocki N."/>
            <person name="Clum A."/>
            <person name="Culley D."/>
            <person name="Crous P.W."/>
            <person name="Fauchery L."/>
            <person name="Girlanda M."/>
            <person name="Hayes R."/>
            <person name="Keri Z."/>
            <person name="Labutti K."/>
            <person name="Lipzen A."/>
            <person name="Lombard V."/>
            <person name="Magnuson J."/>
            <person name="Maillard F."/>
            <person name="Morin E."/>
            <person name="Murat C."/>
            <person name="Nolan M."/>
            <person name="Ohm R."/>
            <person name="Pangilinan J."/>
            <person name="Pereira M."/>
            <person name="Perotto S."/>
            <person name="Peter M."/>
            <person name="Riley R."/>
            <person name="Sitrit Y."/>
            <person name="Stielow B."/>
            <person name="Szollosi G."/>
            <person name="Zifcakova L."/>
            <person name="Stursova M."/>
            <person name="Spatafora J.W."/>
            <person name="Tedersoo L."/>
            <person name="Vaario L.-M."/>
            <person name="Yamada A."/>
            <person name="Yan M."/>
            <person name="Wang P."/>
            <person name="Xu J."/>
            <person name="Bruns T."/>
            <person name="Baldrian P."/>
            <person name="Vilgalys R."/>
            <person name="Henrissat B."/>
            <person name="Grigoriev I.V."/>
            <person name="Hibbett D."/>
            <person name="Nagy L.G."/>
            <person name="Martin F.M."/>
        </authorList>
    </citation>
    <scope>NUCLEOTIDE SEQUENCE</scope>
    <source>
        <strain evidence="13">UH-Tt-Lm1</strain>
    </source>
</reference>
<keyword evidence="8" id="KW-0206">Cytoskeleton</keyword>
<evidence type="ECO:0000259" key="12">
    <source>
        <dbReference type="SMART" id="SM01349"/>
    </source>
</evidence>
<dbReference type="FunFam" id="1.25.10.10:FF:000063">
    <property type="entry name" value="Putative cytoskeleton-associated protein 5"/>
    <property type="match status" value="1"/>
</dbReference>
<dbReference type="GO" id="GO:0046785">
    <property type="term" value="P:microtubule polymerization"/>
    <property type="evidence" value="ECO:0007669"/>
    <property type="project" value="InterPro"/>
</dbReference>
<feature type="compositionally biased region" description="Basic and acidic residues" evidence="11">
    <location>
        <begin position="249"/>
        <end position="259"/>
    </location>
</feature>
<feature type="region of interest" description="Disordered" evidence="11">
    <location>
        <begin position="1116"/>
        <end position="1224"/>
    </location>
</feature>
<dbReference type="EMBL" id="WIUZ02000001">
    <property type="protein sequence ID" value="KAF9792377.1"/>
    <property type="molecule type" value="Genomic_DNA"/>
</dbReference>
<sequence>MDGPPPPEEDFTQIAISDRLVHKNWKARVSAYEFLIKSFQNSASDSDPVFKPYLNSPDLLKKIVSDSNVVAQEKGIECVVNLVKFSGEYAARTREVVAPALVEKCLGSTRAGTKNQAIELLLQYVEVENSGAGVVADIVPGLAAKQPKIVAGCVAAMKEIVSNFGTQAVPPPAVLKPLPKIFSHSDKTVRAEGTQLTLALYQFLGPGIESFLSDLKPVQVKELKEAWEIMEKEGKGKGTSKPQRLTRTAAREAAEKSEVADTSDGEGDAVADNAQGEQFLDPRSIAEEVDIISKLPADLYKNLASSKWKERKESLDDLSTLLKASLRIKDRPEIGELAKALAAKINGDANVMCVIVAANCLEALADGLMTAFSRHREAVVPPVLERLKERKANVTDAIALALDAVFKTSNLGDILGDVIQALGSKNPQVKEGSLKFLVRCLSTSPTPIQPTQIKPLSEQLATLLEDSFEGARNEAASAFGTLMRMIGERPLNAIMDGLPDVRKSKVKEAYEKSTVKAKAGAPAPPKASGPPPTKAPLQKKSAPKKTSPKEELPTSGEASDELPKSAKKPSARLLKKAQETGSESSPGPSSGPAPAVKKLPPTAAGASKSKTAPPAGPSALDTVKYKHTPEDADALAADLIPSNLSADLGNANWKTRLAAVEEMITWLEDVVEQVDAEVIVRFIAKKGWNEKNFQVSSKIYGMLIMLSERCKTFGRSSIALSVPHLSEKLGDTKLKKPAGDALTAFACKTSLQFVLNQAYDPLSKQKAPKVIADATAWIDTALTEFGIAGLSMRSLIEFLKTGLKNSNAAVRTSATKALVTVKLFAGPAIKDLLEDLNPQLLSTIFSEFDKVEGTPAPQPTREQEDVKNIAPAAGSTKRATVDPMDDLFPRVDLDSLMKGTTILADSKSDAWKTKKEGLETLQAILDQGANKRLKSNMGEIGSILKARVVDSNKAVQALALDIVSRIASGMGKPFEKHLRLLLAPVAAVLSDQKANVRTLALNALTAMATACEGVDAMAVGLGSALETQNPVQRSSILNWAVEWFKNHESLDADLSSWTATVLSCLDDRNSDVRKGAQAILPILIGSVGFDEVIRQTNSLKPASRSTVVPLVQAARASAPAQSIPPPKPPTTSAPTKAPAKSTPKATPPPSDLGSPPKQSASLPGPNVTGVRKPLPGTGAIPRPQSRLDGEGGGSGLQNKIGGLRRPGATSSASTKSPSTPASATFGTSAVLTTANFEAKKARLSKDAGRWINEGGTTRKDLAELLQHQLEPHASKGLVSLLFSHDHNAVNDHVAGMAKLIDLYSSVRAGEDTYGSPNDLQNVCVANSDLALKYASIKAHEPQSNVIAKVLELVDAVISLLHNVNFQLTDAEAQCFIPTIVHKLGDPREPVRNKVQAIIQSTVKVYAYSRLFQLLLENGLQSKVAKTRQGTLDELDNLLRKFGMAACDPAKALPKIASMIGDKDATVRKSALSALSEAYAQVGEKVWSLVGPLSPKDKTQLEERLRRVPGPSANSPEKEKVASPRTPTGPLRPESQASVRSLGIPRPITPSTSRLARPASPSRTIRSASPAPSDIGRAVSPVRASRIAGPSHLVTPGSSSLPSGIGRTKSALPSRLGVPKSRSNSIRTEQPNFEEPADEDHGIAGRRGAAGYADPEPQTQTSPDDITITISSILSNDPARSVDALKRIQKVLDVGPEEGPSSPAYRDLAEHTEGLIETIILQMAHVFERSDKVSQKENFRLAKHLIQTLNSFCDHTFLAESLTVDILTSLLEELTLRLLETDNSNDNQLKDLSRFINMIILRLFATARRMSVFRALFNLLLQIVKPFPGNGTNTESKEFKVAELVLKCIWKLARNIPQDLEKQALDPVELFPAMEHFLQSVPPNEWRARATNKIPCGDMPLRTMKVIIQHVVAHYGDDVYELLAASFDDPSATIVYPYVYRILNSATRAAAEEVNTESRVNGSQRASAASRDSPVVTRPQSPQSSVTSGEQHRSSLGRPRTASVSSANDGYAPTAEEPDPDAQLVTIINHISSETTGAMHKEGITELHQFLKAYPHKRPRVEKLLESTGTAFRKYITRALASRAAEDSDRDAAVAHTLSKLESNKRDSSSPVPTSPIRSDTPLSPRRTSVTSSIAPDDKLSRLHGIFQYRTSTASNGSSGQRGPS</sequence>
<feature type="compositionally biased region" description="Low complexity" evidence="11">
    <location>
        <begin position="1132"/>
        <end position="1144"/>
    </location>
</feature>
<dbReference type="Proteomes" id="UP000736335">
    <property type="component" value="Unassembled WGS sequence"/>
</dbReference>
<feature type="compositionally biased region" description="Polar residues" evidence="11">
    <location>
        <begin position="1977"/>
        <end position="1988"/>
    </location>
</feature>
<keyword evidence="4" id="KW-0132">Cell division</keyword>